<dbReference type="Pfam" id="PF03977">
    <property type="entry name" value="OAD_beta"/>
    <property type="match status" value="1"/>
</dbReference>
<evidence type="ECO:0000313" key="10">
    <source>
        <dbReference type="Proteomes" id="UP000264141"/>
    </source>
</evidence>
<evidence type="ECO:0000256" key="4">
    <source>
        <dbReference type="ARBA" id="ARBA00022967"/>
    </source>
</evidence>
<evidence type="ECO:0000313" key="9">
    <source>
        <dbReference type="EMBL" id="HCE17178.1"/>
    </source>
</evidence>
<sequence>MNLSNLTILLEAFRELAWQNFVMLGVGGILIFLAIRYEFEPNLLLPIGFGALLANLPLTGVTEPGGFLRILYDAGIRTELFPLFIFIGIGAMTDFGPLLENPRMALLGAAGQFGIFMTLMLALLAGFHLNEAASIGIIGAIDGPTAIYVSSKLAPHLLPAITVTAYSYMSLVPIIQPPIMRLMTSRRERRIRMPYTMKPVSHTVRVLFPIVVTVLVSLLVPKASPLISTLMFGNLLRESGVVERLSRGAQNELANLVTLFLGLVIGSTMEGQAFLKLQTVYILGLGLLAFALDTVGGVLFGKLMNFLSGGRFNPCIGAAGISAFPMSARIVQRFVSEEDFENFLLMHAMGANAAGQLGSVVAGGVVLAVLAGVL</sequence>
<feature type="transmembrane region" description="Helical" evidence="8">
    <location>
        <begin position="157"/>
        <end position="175"/>
    </location>
</feature>
<comment type="caution">
    <text evidence="9">The sequence shown here is derived from an EMBL/GenBank/DDBJ whole genome shotgun (WGS) entry which is preliminary data.</text>
</comment>
<feature type="transmembrane region" description="Helical" evidence="8">
    <location>
        <begin position="42"/>
        <end position="60"/>
    </location>
</feature>
<dbReference type="PANTHER" id="PTHR35806">
    <property type="entry name" value="OXALOACETATE DECARBOXYLASE BETA CHAIN 2"/>
    <property type="match status" value="1"/>
</dbReference>
<gene>
    <name evidence="9" type="ORF">DEQ80_04900</name>
</gene>
<feature type="transmembrane region" description="Helical" evidence="8">
    <location>
        <begin position="280"/>
        <end position="300"/>
    </location>
</feature>
<dbReference type="GO" id="GO:0016829">
    <property type="term" value="F:lyase activity"/>
    <property type="evidence" value="ECO:0007669"/>
    <property type="project" value="InterPro"/>
</dbReference>
<comment type="subcellular location">
    <subcellularLocation>
        <location evidence="1">Cell membrane</location>
        <topology evidence="1">Multi-pass membrane protein</topology>
    </subcellularLocation>
</comment>
<dbReference type="STRING" id="229919.GCA_001050195_00479"/>
<keyword evidence="5 8" id="KW-1133">Transmembrane helix</keyword>
<dbReference type="GO" id="GO:0005886">
    <property type="term" value="C:plasma membrane"/>
    <property type="evidence" value="ECO:0007669"/>
    <property type="project" value="UniProtKB-SubCell"/>
</dbReference>
<dbReference type="EMBL" id="DPBP01000021">
    <property type="protein sequence ID" value="HCE17178.1"/>
    <property type="molecule type" value="Genomic_DNA"/>
</dbReference>
<evidence type="ECO:0000256" key="1">
    <source>
        <dbReference type="ARBA" id="ARBA00004651"/>
    </source>
</evidence>
<evidence type="ECO:0000256" key="7">
    <source>
        <dbReference type="PIRNR" id="PIRNR015658"/>
    </source>
</evidence>
<protein>
    <submittedName>
        <fullName evidence="9">Sodium ion-translocating decarboxylase subunit beta</fullName>
    </submittedName>
</protein>
<feature type="transmembrane region" description="Helical" evidence="8">
    <location>
        <begin position="312"/>
        <end position="331"/>
    </location>
</feature>
<feature type="transmembrane region" description="Helical" evidence="8">
    <location>
        <begin position="206"/>
        <end position="232"/>
    </location>
</feature>
<keyword evidence="7" id="KW-0406">Ion transport</keyword>
<dbReference type="NCBIfam" id="TIGR01109">
    <property type="entry name" value="Na_pump_decarbB"/>
    <property type="match status" value="1"/>
</dbReference>
<dbReference type="GO" id="GO:0006814">
    <property type="term" value="P:sodium ion transport"/>
    <property type="evidence" value="ECO:0007669"/>
    <property type="project" value="UniProtKB-UniRule"/>
</dbReference>
<name>A0A3D1JHD6_9CHLR</name>
<evidence type="ECO:0000256" key="5">
    <source>
        <dbReference type="ARBA" id="ARBA00022989"/>
    </source>
</evidence>
<keyword evidence="6 7" id="KW-0472">Membrane</keyword>
<evidence type="ECO:0000256" key="8">
    <source>
        <dbReference type="SAM" id="Phobius"/>
    </source>
</evidence>
<dbReference type="PANTHER" id="PTHR35806:SF1">
    <property type="entry name" value="OXALOACETATE DECARBOXYLASE BETA CHAIN 2"/>
    <property type="match status" value="1"/>
</dbReference>
<dbReference type="AlphaFoldDB" id="A0A3D1JHD6"/>
<keyword evidence="3 8" id="KW-0812">Transmembrane</keyword>
<evidence type="ECO:0000256" key="6">
    <source>
        <dbReference type="ARBA" id="ARBA00023136"/>
    </source>
</evidence>
<dbReference type="PIRSF" id="PIRSF015658">
    <property type="entry name" value="MmdB_OadB"/>
    <property type="match status" value="1"/>
</dbReference>
<keyword evidence="7" id="KW-0739">Sodium transport</keyword>
<evidence type="ECO:0000256" key="3">
    <source>
        <dbReference type="ARBA" id="ARBA00022692"/>
    </source>
</evidence>
<dbReference type="Proteomes" id="UP000264141">
    <property type="component" value="Unassembled WGS sequence"/>
</dbReference>
<feature type="transmembrane region" description="Helical" evidence="8">
    <location>
        <begin position="351"/>
        <end position="373"/>
    </location>
</feature>
<keyword evidence="4" id="KW-1278">Translocase</keyword>
<keyword evidence="7" id="KW-0813">Transport</keyword>
<accession>A0A3D1JHD6</accession>
<keyword evidence="2 7" id="KW-1003">Cell membrane</keyword>
<feature type="transmembrane region" description="Helical" evidence="8">
    <location>
        <begin position="16"/>
        <end position="35"/>
    </location>
</feature>
<feature type="transmembrane region" description="Helical" evidence="8">
    <location>
        <begin position="80"/>
        <end position="99"/>
    </location>
</feature>
<evidence type="ECO:0000256" key="2">
    <source>
        <dbReference type="ARBA" id="ARBA00022475"/>
    </source>
</evidence>
<proteinExistence type="predicted"/>
<feature type="transmembrane region" description="Helical" evidence="8">
    <location>
        <begin position="106"/>
        <end position="126"/>
    </location>
</feature>
<dbReference type="InterPro" id="IPR005661">
    <property type="entry name" value="OadB_MmdB"/>
</dbReference>
<organism evidence="9 10">
    <name type="scientific">Anaerolinea thermolimosa</name>
    <dbReference type="NCBI Taxonomy" id="229919"/>
    <lineage>
        <taxon>Bacteria</taxon>
        <taxon>Bacillati</taxon>
        <taxon>Chloroflexota</taxon>
        <taxon>Anaerolineae</taxon>
        <taxon>Anaerolineales</taxon>
        <taxon>Anaerolineaceae</taxon>
        <taxon>Anaerolinea</taxon>
    </lineage>
</organism>
<reference evidence="9 10" key="1">
    <citation type="journal article" date="2018" name="Nat. Biotechnol.">
        <title>A standardized bacterial taxonomy based on genome phylogeny substantially revises the tree of life.</title>
        <authorList>
            <person name="Parks D.H."/>
            <person name="Chuvochina M."/>
            <person name="Waite D.W."/>
            <person name="Rinke C."/>
            <person name="Skarshewski A."/>
            <person name="Chaumeil P.A."/>
            <person name="Hugenholtz P."/>
        </authorList>
    </citation>
    <scope>NUCLEOTIDE SEQUENCE [LARGE SCALE GENOMIC DNA]</scope>
    <source>
        <strain evidence="9">UBA8781</strain>
    </source>
</reference>
<keyword evidence="7" id="KW-0915">Sodium</keyword>